<dbReference type="Proteomes" id="UP000603453">
    <property type="component" value="Unassembled WGS sequence"/>
</dbReference>
<feature type="compositionally biased region" description="Basic and acidic residues" evidence="1">
    <location>
        <begin position="22"/>
        <end position="46"/>
    </location>
</feature>
<dbReference type="InterPro" id="IPR039764">
    <property type="entry name" value="HABP4/SERBP1-like"/>
</dbReference>
<reference evidence="3" key="1">
    <citation type="submission" date="2020-12" db="EMBL/GenBank/DDBJ databases">
        <title>Metabolic potential, ecology and presence of endohyphal bacteria is reflected in genomic diversity of Mucoromycotina.</title>
        <authorList>
            <person name="Muszewska A."/>
            <person name="Okrasinska A."/>
            <person name="Steczkiewicz K."/>
            <person name="Drgas O."/>
            <person name="Orlowska M."/>
            <person name="Perlinska-Lenart U."/>
            <person name="Aleksandrzak-Piekarczyk T."/>
            <person name="Szatraj K."/>
            <person name="Zielenkiewicz U."/>
            <person name="Pilsyk S."/>
            <person name="Malc E."/>
            <person name="Mieczkowski P."/>
            <person name="Kruszewska J.S."/>
            <person name="Biernat P."/>
            <person name="Pawlowska J."/>
        </authorList>
    </citation>
    <scope>NUCLEOTIDE SEQUENCE</scope>
    <source>
        <strain evidence="3">WA0000017839</strain>
    </source>
</reference>
<feature type="compositionally biased region" description="Basic and acidic residues" evidence="1">
    <location>
        <begin position="56"/>
        <end position="89"/>
    </location>
</feature>
<feature type="region of interest" description="Disordered" evidence="1">
    <location>
        <begin position="1"/>
        <end position="129"/>
    </location>
</feature>
<gene>
    <name evidence="3" type="ORF">INT47_003070</name>
</gene>
<comment type="caution">
    <text evidence="3">The sequence shown here is derived from an EMBL/GenBank/DDBJ whole genome shotgun (WGS) entry which is preliminary data.</text>
</comment>
<dbReference type="PANTHER" id="PTHR12299">
    <property type="entry name" value="HYALURONIC ACID-BINDING PROTEIN 4"/>
    <property type="match status" value="1"/>
</dbReference>
<keyword evidence="4" id="KW-1185">Reference proteome</keyword>
<evidence type="ECO:0000256" key="1">
    <source>
        <dbReference type="SAM" id="MobiDB-lite"/>
    </source>
</evidence>
<organism evidence="3 4">
    <name type="scientific">Mucor saturninus</name>
    <dbReference type="NCBI Taxonomy" id="64648"/>
    <lineage>
        <taxon>Eukaryota</taxon>
        <taxon>Fungi</taxon>
        <taxon>Fungi incertae sedis</taxon>
        <taxon>Mucoromycota</taxon>
        <taxon>Mucoromycotina</taxon>
        <taxon>Mucoromycetes</taxon>
        <taxon>Mucorales</taxon>
        <taxon>Mucorineae</taxon>
        <taxon>Mucoraceae</taxon>
        <taxon>Mucor</taxon>
    </lineage>
</organism>
<accession>A0A8H7QRK6</accession>
<dbReference type="GO" id="GO:0005634">
    <property type="term" value="C:nucleus"/>
    <property type="evidence" value="ECO:0007669"/>
    <property type="project" value="TreeGrafter"/>
</dbReference>
<dbReference type="GO" id="GO:0005737">
    <property type="term" value="C:cytoplasm"/>
    <property type="evidence" value="ECO:0007669"/>
    <property type="project" value="TreeGrafter"/>
</dbReference>
<dbReference type="EMBL" id="JAEPRD010000128">
    <property type="protein sequence ID" value="KAG2197462.1"/>
    <property type="molecule type" value="Genomic_DNA"/>
</dbReference>
<feature type="compositionally biased region" description="Low complexity" evidence="1">
    <location>
        <begin position="113"/>
        <end position="124"/>
    </location>
</feature>
<dbReference type="Gene3D" id="6.10.140.1040">
    <property type="match status" value="1"/>
</dbReference>
<dbReference type="OrthoDB" id="5390558at2759"/>
<protein>
    <recommendedName>
        <fullName evidence="2">Hyaluronan/mRNA-binding protein domain-containing protein</fullName>
    </recommendedName>
</protein>
<dbReference type="GO" id="GO:0003723">
    <property type="term" value="F:RNA binding"/>
    <property type="evidence" value="ECO:0007669"/>
    <property type="project" value="InterPro"/>
</dbReference>
<feature type="compositionally biased region" description="Basic and acidic residues" evidence="1">
    <location>
        <begin position="207"/>
        <end position="224"/>
    </location>
</feature>
<dbReference type="PANTHER" id="PTHR12299:SF17">
    <property type="entry name" value="AT19571P-RELATED"/>
    <property type="match status" value="1"/>
</dbReference>
<dbReference type="Pfam" id="PF04774">
    <property type="entry name" value="HABP4_PAI-RBP1"/>
    <property type="match status" value="1"/>
</dbReference>
<feature type="region of interest" description="Disordered" evidence="1">
    <location>
        <begin position="207"/>
        <end position="264"/>
    </location>
</feature>
<evidence type="ECO:0000313" key="3">
    <source>
        <dbReference type="EMBL" id="KAG2197462.1"/>
    </source>
</evidence>
<proteinExistence type="predicted"/>
<name>A0A8H7QRK6_9FUNG</name>
<sequence>MSTYSKNLFDILGDGEVARPQPVKEEAAPVVVDKKSVGKINKDAARSAKGTNAKRQPKEGRQTKEGGRAPRRQFDRHSGTGIVDTEKKVNKGWGKAENAEAEASKDTVASADPSSAEQEVAAAPVEEEEQVKTLEEYLAEKANKSLKVSLPEARKANDADETAFKGTVAFAKEDFEEFYTSKETKAPKKAAEKAKKEKVLVEIEQRFQEKARPEFRKTTNDRRGGRGGNNNTKSNGRRAPKANNGPAVNLQDVAAFPTLGAASA</sequence>
<dbReference type="AlphaFoldDB" id="A0A8H7QRK6"/>
<dbReference type="InterPro" id="IPR006861">
    <property type="entry name" value="HABP4_PAIRBP1-bd"/>
</dbReference>
<dbReference type="SMART" id="SM01233">
    <property type="entry name" value="HABP4_PAI-RBP1"/>
    <property type="match status" value="1"/>
</dbReference>
<evidence type="ECO:0000313" key="4">
    <source>
        <dbReference type="Proteomes" id="UP000603453"/>
    </source>
</evidence>
<feature type="domain" description="Hyaluronan/mRNA-binding protein" evidence="2">
    <location>
        <begin position="70"/>
        <end position="159"/>
    </location>
</feature>
<evidence type="ECO:0000259" key="2">
    <source>
        <dbReference type="SMART" id="SM01233"/>
    </source>
</evidence>